<dbReference type="EMBL" id="JBJHZX010000005">
    <property type="protein sequence ID" value="MFL0194951.1"/>
    <property type="molecule type" value="Genomic_DNA"/>
</dbReference>
<evidence type="ECO:0000259" key="1">
    <source>
        <dbReference type="PROSITE" id="PS51841"/>
    </source>
</evidence>
<protein>
    <submittedName>
        <fullName evidence="2">Lamin tail domain-containing protein</fullName>
    </submittedName>
</protein>
<gene>
    <name evidence="2" type="ORF">ACJDU8_05085</name>
</gene>
<evidence type="ECO:0000313" key="2">
    <source>
        <dbReference type="EMBL" id="MFL0194951.1"/>
    </source>
</evidence>
<dbReference type="SUPFAM" id="SSF74853">
    <property type="entry name" value="Lamin A/C globular tail domain"/>
    <property type="match status" value="1"/>
</dbReference>
<comment type="caution">
    <text evidence="2">The sequence shown here is derived from an EMBL/GenBank/DDBJ whole genome shotgun (WGS) entry which is preliminary data.</text>
</comment>
<sequence>MSNDVKITYINNTIRERNGQFHLNDEWIRIENISKRRINMFNWEVWRWKPGKQYSHIYRFPRRINNFFWTLDPDEIIVLFTGYGSNKFVEGDINHRSEFHFYCGEKAFIWNNQGDMTCLFDTKSVVSTLAVP</sequence>
<dbReference type="InterPro" id="IPR001322">
    <property type="entry name" value="Lamin_tail_dom"/>
</dbReference>
<dbReference type="InterPro" id="IPR036415">
    <property type="entry name" value="Lamin_tail_dom_sf"/>
</dbReference>
<dbReference type="Gene3D" id="2.60.40.1260">
    <property type="entry name" value="Lamin Tail domain"/>
    <property type="match status" value="1"/>
</dbReference>
<dbReference type="PROSITE" id="PS51841">
    <property type="entry name" value="LTD"/>
    <property type="match status" value="1"/>
</dbReference>
<dbReference type="Pfam" id="PF00932">
    <property type="entry name" value="LTD"/>
    <property type="match status" value="1"/>
</dbReference>
<evidence type="ECO:0000313" key="3">
    <source>
        <dbReference type="Proteomes" id="UP001623660"/>
    </source>
</evidence>
<dbReference type="Proteomes" id="UP001623660">
    <property type="component" value="Unassembled WGS sequence"/>
</dbReference>
<organism evidence="2 3">
    <name type="scientific">Candidatus Clostridium eludens</name>
    <dbReference type="NCBI Taxonomy" id="3381663"/>
    <lineage>
        <taxon>Bacteria</taxon>
        <taxon>Bacillati</taxon>
        <taxon>Bacillota</taxon>
        <taxon>Clostridia</taxon>
        <taxon>Eubacteriales</taxon>
        <taxon>Clostridiaceae</taxon>
        <taxon>Clostridium</taxon>
    </lineage>
</organism>
<feature type="domain" description="LTD" evidence="1">
    <location>
        <begin position="1"/>
        <end position="132"/>
    </location>
</feature>
<reference evidence="2 3" key="1">
    <citation type="submission" date="2024-11" db="EMBL/GenBank/DDBJ databases">
        <authorList>
            <person name="Heng Y.C."/>
            <person name="Lim A.C.H."/>
            <person name="Lee J.K.Y."/>
            <person name="Kittelmann S."/>
        </authorList>
    </citation>
    <scope>NUCLEOTIDE SEQUENCE [LARGE SCALE GENOMIC DNA]</scope>
    <source>
        <strain evidence="2 3">WILCCON 0269</strain>
    </source>
</reference>
<accession>A0ABW8SGQ5</accession>
<proteinExistence type="predicted"/>
<keyword evidence="3" id="KW-1185">Reference proteome</keyword>
<dbReference type="RefSeq" id="WP_406791068.1">
    <property type="nucleotide sequence ID" value="NZ_JBJHZX010000005.1"/>
</dbReference>
<name>A0ABW8SGQ5_9CLOT</name>